<dbReference type="InterPro" id="IPR023374">
    <property type="entry name" value="AttH-like_dom_sf"/>
</dbReference>
<dbReference type="AlphaFoldDB" id="A0A561TV80"/>
<organism evidence="3 4">
    <name type="scientific">Kitasatospora viridis</name>
    <dbReference type="NCBI Taxonomy" id="281105"/>
    <lineage>
        <taxon>Bacteria</taxon>
        <taxon>Bacillati</taxon>
        <taxon>Actinomycetota</taxon>
        <taxon>Actinomycetes</taxon>
        <taxon>Kitasatosporales</taxon>
        <taxon>Streptomycetaceae</taxon>
        <taxon>Kitasatospora</taxon>
    </lineage>
</organism>
<dbReference type="Pfam" id="PF17186">
    <property type="entry name" value="Lipocalin_9"/>
    <property type="match status" value="1"/>
</dbReference>
<dbReference type="RefSeq" id="WP_145908673.1">
    <property type="nucleotide sequence ID" value="NZ_BAAAMZ010000002.1"/>
</dbReference>
<dbReference type="Proteomes" id="UP000317940">
    <property type="component" value="Unassembled WGS sequence"/>
</dbReference>
<dbReference type="SUPFAM" id="SSF159245">
    <property type="entry name" value="AttH-like"/>
    <property type="match status" value="1"/>
</dbReference>
<evidence type="ECO:0000256" key="1">
    <source>
        <dbReference type="SAM" id="SignalP"/>
    </source>
</evidence>
<gene>
    <name evidence="3" type="ORF">FHX73_12130</name>
</gene>
<dbReference type="Gene3D" id="2.40.370.10">
    <property type="entry name" value="AttH-like domain"/>
    <property type="match status" value="2"/>
</dbReference>
<dbReference type="PANTHER" id="PTHR38591:SF1">
    <property type="entry name" value="BLL1000 PROTEIN"/>
    <property type="match status" value="1"/>
</dbReference>
<evidence type="ECO:0000313" key="3">
    <source>
        <dbReference type="EMBL" id="TWF91018.1"/>
    </source>
</evidence>
<evidence type="ECO:0000259" key="2">
    <source>
        <dbReference type="Pfam" id="PF07143"/>
    </source>
</evidence>
<dbReference type="EMBL" id="VIWT01000002">
    <property type="protein sequence ID" value="TWF91018.1"/>
    <property type="molecule type" value="Genomic_DNA"/>
</dbReference>
<proteinExistence type="predicted"/>
<reference evidence="3 4" key="1">
    <citation type="submission" date="2019-06" db="EMBL/GenBank/DDBJ databases">
        <title>Sequencing the genomes of 1000 actinobacteria strains.</title>
        <authorList>
            <person name="Klenk H.-P."/>
        </authorList>
    </citation>
    <scope>NUCLEOTIDE SEQUENCE [LARGE SCALE GENOMIC DNA]</scope>
    <source>
        <strain evidence="3 4">DSM 44826</strain>
    </source>
</reference>
<keyword evidence="4" id="KW-1185">Reference proteome</keyword>
<name>A0A561TV80_9ACTN</name>
<protein>
    <submittedName>
        <fullName evidence="3">Putative secreted hydrolase</fullName>
    </submittedName>
</protein>
<evidence type="ECO:0000313" key="4">
    <source>
        <dbReference type="Proteomes" id="UP000317940"/>
    </source>
</evidence>
<dbReference type="GO" id="GO:0016787">
    <property type="term" value="F:hydrolase activity"/>
    <property type="evidence" value="ECO:0007669"/>
    <property type="project" value="UniProtKB-KW"/>
</dbReference>
<feature type="chain" id="PRO_5038426120" evidence="1">
    <location>
        <begin position="22"/>
        <end position="346"/>
    </location>
</feature>
<feature type="signal peptide" evidence="1">
    <location>
        <begin position="1"/>
        <end position="21"/>
    </location>
</feature>
<dbReference type="PANTHER" id="PTHR38591">
    <property type="entry name" value="HYDROLASE"/>
    <property type="match status" value="1"/>
</dbReference>
<keyword evidence="3" id="KW-0378">Hydrolase</keyword>
<accession>A0A561TV80</accession>
<keyword evidence="1" id="KW-0732">Signal</keyword>
<dbReference type="OrthoDB" id="9770826at2"/>
<comment type="caution">
    <text evidence="3">The sequence shown here is derived from an EMBL/GenBank/DDBJ whole genome shotgun (WGS) entry which is preliminary data.</text>
</comment>
<sequence>MLSKSILLAALAATVTVTAVAVPASANATATTAPASSAPADSGLATFVHLPADQAAHPGVQDEWWYTVGHLRAGGHQFGYEVQIVAGSGQTPPQTELALTDLTTGQYYTKTTNYAPAQGTFSSTSLDVSLPTASLSGPMNAMHLTAELPQGTLDLTLNAKGPVLYNDGNGLMPFLGGSSYYYSLPDLATTGTLTENGTSYHVTGTSWLDRQWGNWNWSTLSKWTWMGVQLSNGERLNLWDLFADGAEQHYATVLKPNGTTEVVPVQPLAPEAGGFWTSPTTGQRYATHWTVHIPDLNTTLTVSTPLPQQEVQTDGGIFEGDSTVTGTVRGTPVTGQAYVEQLGNWH</sequence>
<feature type="domain" description="AttH" evidence="2">
    <location>
        <begin position="63"/>
        <end position="214"/>
    </location>
</feature>
<dbReference type="InterPro" id="IPR010791">
    <property type="entry name" value="AttH_dom"/>
</dbReference>
<dbReference type="Pfam" id="PF07143">
    <property type="entry name" value="CrtC"/>
    <property type="match status" value="1"/>
</dbReference>